<dbReference type="Gene3D" id="3.60.40.10">
    <property type="entry name" value="PPM-type phosphatase domain"/>
    <property type="match status" value="1"/>
</dbReference>
<evidence type="ECO:0000259" key="9">
    <source>
        <dbReference type="PROSITE" id="PS51746"/>
    </source>
</evidence>
<evidence type="ECO:0000313" key="11">
    <source>
        <dbReference type="Proteomes" id="UP000002729"/>
    </source>
</evidence>
<evidence type="ECO:0000256" key="4">
    <source>
        <dbReference type="ARBA" id="ARBA00022912"/>
    </source>
</evidence>
<dbReference type="GeneID" id="20224266"/>
<feature type="repeat" description="ANK" evidence="5">
    <location>
        <begin position="1309"/>
        <end position="1341"/>
    </location>
</feature>
<dbReference type="PANTHER" id="PTHR47992">
    <property type="entry name" value="PROTEIN PHOSPHATASE"/>
    <property type="match status" value="1"/>
</dbReference>
<dbReference type="PROSITE" id="PS01032">
    <property type="entry name" value="PPM_1"/>
    <property type="match status" value="1"/>
</dbReference>
<dbReference type="SMART" id="SM00332">
    <property type="entry name" value="PP2Cc"/>
    <property type="match status" value="1"/>
</dbReference>
<accession>F0Y634</accession>
<feature type="region of interest" description="Disordered" evidence="7">
    <location>
        <begin position="850"/>
        <end position="874"/>
    </location>
</feature>
<feature type="compositionally biased region" description="Basic and acidic residues" evidence="7">
    <location>
        <begin position="1420"/>
        <end position="1429"/>
    </location>
</feature>
<organism evidence="11">
    <name type="scientific">Aureococcus anophagefferens</name>
    <name type="common">Harmful bloom alga</name>
    <dbReference type="NCBI Taxonomy" id="44056"/>
    <lineage>
        <taxon>Eukaryota</taxon>
        <taxon>Sar</taxon>
        <taxon>Stramenopiles</taxon>
        <taxon>Ochrophyta</taxon>
        <taxon>Pelagophyceae</taxon>
        <taxon>Pelagomonadales</taxon>
        <taxon>Pelagomonadaceae</taxon>
        <taxon>Aureococcus</taxon>
    </lineage>
</organism>
<feature type="compositionally biased region" description="Pro residues" evidence="7">
    <location>
        <begin position="357"/>
        <end position="369"/>
    </location>
</feature>
<feature type="compositionally biased region" description="Low complexity" evidence="7">
    <location>
        <begin position="399"/>
        <end position="432"/>
    </location>
</feature>
<dbReference type="InterPro" id="IPR002110">
    <property type="entry name" value="Ankyrin_rpt"/>
</dbReference>
<dbReference type="PROSITE" id="PS51746">
    <property type="entry name" value="PPM_2"/>
    <property type="match status" value="1"/>
</dbReference>
<feature type="compositionally biased region" description="Low complexity" evidence="7">
    <location>
        <begin position="335"/>
        <end position="356"/>
    </location>
</feature>
<proteinExistence type="inferred from homology"/>
<evidence type="ECO:0000256" key="3">
    <source>
        <dbReference type="ARBA" id="ARBA00022801"/>
    </source>
</evidence>
<feature type="compositionally biased region" description="Basic and acidic residues" evidence="7">
    <location>
        <begin position="376"/>
        <end position="398"/>
    </location>
</feature>
<feature type="signal peptide" evidence="8">
    <location>
        <begin position="1"/>
        <end position="19"/>
    </location>
</feature>
<dbReference type="InterPro" id="IPR001932">
    <property type="entry name" value="PPM-type_phosphatase-like_dom"/>
</dbReference>
<evidence type="ECO:0000256" key="2">
    <source>
        <dbReference type="ARBA" id="ARBA00022723"/>
    </source>
</evidence>
<feature type="region of interest" description="Disordered" evidence="7">
    <location>
        <begin position="335"/>
        <end position="493"/>
    </location>
</feature>
<dbReference type="GO" id="GO:0046872">
    <property type="term" value="F:metal ion binding"/>
    <property type="evidence" value="ECO:0007669"/>
    <property type="project" value="UniProtKB-KW"/>
</dbReference>
<dbReference type="InterPro" id="IPR015655">
    <property type="entry name" value="PP2C"/>
</dbReference>
<evidence type="ECO:0000256" key="6">
    <source>
        <dbReference type="RuleBase" id="RU003465"/>
    </source>
</evidence>
<feature type="region of interest" description="Disordered" evidence="7">
    <location>
        <begin position="1377"/>
        <end position="1448"/>
    </location>
</feature>
<keyword evidence="11" id="KW-1185">Reference proteome</keyword>
<name>F0Y634_AURAN</name>
<gene>
    <name evidence="10" type="ORF">AURANDRAFT_63280</name>
</gene>
<sequence>MVNRHICIIALCSLFRCFAQPEPCTTCPHYVKKTVDAPARFLFIAGLEGSGHHSLSNMFAMCVRRRVLCRHDRELGQLLHGNRSHPTGIFVYGRQAAADIAALRKRFFARLQHLRDAPRDRGAPVLYLLNVNADGATIPDAGMMSYPNFGPPDKVLHHPDMQTLATMAEAAGADLRVLVVLRGARETLVSTSVHRLGEFPPWPEEAAVLGNSAAALASELALVDPRFVVCAPFAVATDPGAHRGAWASRLGPALHPGLDDALVAVLAEGRAVDTTAVDKTRKAIPAAPPTPPGAYDPHVEHVEKMLGLVDAACRRRGGAAPAAAVVEDAAEAPAAPVAAPDAAEAAAREPAPAAEPSEPPAEPAAPSEPAPAGDAPPHDGGAEGRKSEEPCTFTEKEAAAASRAAEPASPVALDAPAEASPKAPSSPGSPGALVFVAPSASEDEASPRALSDDEPSLPSPPPAPAPRTRPGRCVESVGSAVRQGGRAEQQDRVLVRREPGVGLVVGVFDGHGGQEAAEHATERLWGNVLRLGGDDASAAGAALVAGFEETHREMEACVGTWPKNATLRSDSTAGTTAVLCVLRESGNVLDVAHVGDSRAVLGCVGEAPRASRSSPSAVSLTPPDLGRAVAARGLTKDHKAHDEAERQRIEAAGGTVYLYGAGRAGGCVDSRVGLPRWKSDALKLTAPKRRTLHPNPPRSPPGAPRPADDVVVDLPFLNMSRALGDCWSRHPATRELLVSPRPDVGRVVLGPDDAFLVLYSDGVSGVVSDAEAVQFVADELRVVDATSTSNRKTRRASSLAVAGGRAKRVAERLADLALKRWSDRYGGPQSADNISVVLVLFRDDAGDADAPGSLKRANSAPLAPPDGEPPLKRAATLPAPRAACRIGGSRATLGRGGSHAPGMSNDDFSVLSPRQVHDFRNAQTQWQRAVCLVNSPGRFARTGTLLMVNGSCAVLVGGGDHDGKRCMSMVDADHASADFYCDGSAEPTAKARLLPRALWREIPEHGLVVVGVDGEPLRGPRIWPLVPSPEVMSGLAATMGEVGAGPTLTTYSHVHGVTKTEHVLHLDEYDVRSDRLFLRDPAPVQCHGSPVFYAGQWVGVVTEEVEELPRNQRAKLGIAPLYLHSAERCVGVGSLLLGFGVVGINFHEWPIPADVDADEDAEELDDEAGGDDRAPSRSRQICGDVRLDTPFERPRLPAIEFVGRSGRAAHDAQPKAGVGHGGTLLVDGGGPADANRGRHYVPALALKAVHESNVEVLARLKERYGPDFLRDLRVAAGWTLAHVAATVNGGAMLLPLATLGVALETATPKGDTVAHVAAYHGNVGALRVLRARGVTINAENSRGERPVHKAQLRRHDAAVEWFKRRRVRLPKADFDENRHLGFAPDAPSVPGRNAAGPRPDMDPESFLEGFFDDAGSYDSHSSHSTDIRLSRASGRRQKGPFSPNAAHAARSLEFSPGHARRGVHLAAAHADAPDAAPLRGEMARTRAQITTL</sequence>
<dbReference type="InParanoid" id="F0Y634"/>
<feature type="chain" id="PRO_5003261367" description="PPM-type phosphatase domain-containing protein" evidence="8">
    <location>
        <begin position="20"/>
        <end position="1492"/>
    </location>
</feature>
<feature type="compositionally biased region" description="Pro residues" evidence="7">
    <location>
        <begin position="457"/>
        <end position="467"/>
    </location>
</feature>
<dbReference type="KEGG" id="aaf:AURANDRAFT_63280"/>
<comment type="subcellular location">
    <subcellularLocation>
        <location evidence="1">Membrane</location>
        <topology evidence="1">Peripheral membrane protein</topology>
    </subcellularLocation>
</comment>
<keyword evidence="3 6" id="KW-0378">Hydrolase</keyword>
<dbReference type="Pfam" id="PF00481">
    <property type="entry name" value="PP2C"/>
    <property type="match status" value="1"/>
</dbReference>
<keyword evidence="2" id="KW-0479">Metal-binding</keyword>
<dbReference type="GO" id="GO:0016020">
    <property type="term" value="C:membrane"/>
    <property type="evidence" value="ECO:0007669"/>
    <property type="project" value="UniProtKB-SubCell"/>
</dbReference>
<feature type="domain" description="PPM-type phosphatase" evidence="9">
    <location>
        <begin position="476"/>
        <end position="841"/>
    </location>
</feature>
<dbReference type="PROSITE" id="PS50088">
    <property type="entry name" value="ANK_REPEAT"/>
    <property type="match status" value="1"/>
</dbReference>
<dbReference type="eggNOG" id="KOG0698">
    <property type="taxonomic scope" value="Eukaryota"/>
</dbReference>
<dbReference type="CDD" id="cd00143">
    <property type="entry name" value="PP2Cc"/>
    <property type="match status" value="1"/>
</dbReference>
<dbReference type="Proteomes" id="UP000002729">
    <property type="component" value="Unassembled WGS sequence"/>
</dbReference>
<dbReference type="GO" id="GO:0004722">
    <property type="term" value="F:protein serine/threonine phosphatase activity"/>
    <property type="evidence" value="ECO:0007669"/>
    <property type="project" value="InterPro"/>
</dbReference>
<dbReference type="SUPFAM" id="SSF81606">
    <property type="entry name" value="PP2C-like"/>
    <property type="match status" value="1"/>
</dbReference>
<evidence type="ECO:0000256" key="1">
    <source>
        <dbReference type="ARBA" id="ARBA00004170"/>
    </source>
</evidence>
<protein>
    <recommendedName>
        <fullName evidence="9">PPM-type phosphatase domain-containing protein</fullName>
    </recommendedName>
</protein>
<dbReference type="SUPFAM" id="SSF48403">
    <property type="entry name" value="Ankyrin repeat"/>
    <property type="match status" value="1"/>
</dbReference>
<dbReference type="InterPro" id="IPR000222">
    <property type="entry name" value="PP2C_BS"/>
</dbReference>
<dbReference type="OrthoDB" id="194358at2759"/>
<evidence type="ECO:0000256" key="7">
    <source>
        <dbReference type="SAM" id="MobiDB-lite"/>
    </source>
</evidence>
<evidence type="ECO:0000313" key="10">
    <source>
        <dbReference type="EMBL" id="EGB09685.1"/>
    </source>
</evidence>
<evidence type="ECO:0000256" key="8">
    <source>
        <dbReference type="SAM" id="SignalP"/>
    </source>
</evidence>
<keyword evidence="8" id="KW-0732">Signal</keyword>
<reference evidence="10 11" key="1">
    <citation type="journal article" date="2011" name="Proc. Natl. Acad. Sci. U.S.A.">
        <title>Niche of harmful alga Aureococcus anophagefferens revealed through ecogenomics.</title>
        <authorList>
            <person name="Gobler C.J."/>
            <person name="Berry D.L."/>
            <person name="Dyhrman S.T."/>
            <person name="Wilhelm S.W."/>
            <person name="Salamov A."/>
            <person name="Lobanov A.V."/>
            <person name="Zhang Y."/>
            <person name="Collier J.L."/>
            <person name="Wurch L.L."/>
            <person name="Kustka A.B."/>
            <person name="Dill B.D."/>
            <person name="Shah M."/>
            <person name="VerBerkmoes N.C."/>
            <person name="Kuo A."/>
            <person name="Terry A."/>
            <person name="Pangilinan J."/>
            <person name="Lindquist E.A."/>
            <person name="Lucas S."/>
            <person name="Paulsen I.T."/>
            <person name="Hattenrath-Lehmann T.K."/>
            <person name="Talmage S.C."/>
            <person name="Walker E.A."/>
            <person name="Koch F."/>
            <person name="Burson A.M."/>
            <person name="Marcoval M.A."/>
            <person name="Tang Y.Z."/>
            <person name="Lecleir G.R."/>
            <person name="Coyne K.J."/>
            <person name="Berg G.M."/>
            <person name="Bertrand E.M."/>
            <person name="Saito M.A."/>
            <person name="Gladyshev V.N."/>
            <person name="Grigoriev I.V."/>
        </authorList>
    </citation>
    <scope>NUCLEOTIDE SEQUENCE [LARGE SCALE GENOMIC DNA]</scope>
    <source>
        <strain evidence="11">CCMP 1984</strain>
    </source>
</reference>
<keyword evidence="4 6" id="KW-0904">Protein phosphatase</keyword>
<dbReference type="EMBL" id="GL833125">
    <property type="protein sequence ID" value="EGB09685.1"/>
    <property type="molecule type" value="Genomic_DNA"/>
</dbReference>
<dbReference type="PROSITE" id="PS50297">
    <property type="entry name" value="ANK_REP_REGION"/>
    <property type="match status" value="1"/>
</dbReference>
<feature type="compositionally biased region" description="Pro residues" evidence="7">
    <location>
        <begin position="694"/>
        <end position="704"/>
    </location>
</feature>
<dbReference type="Gene3D" id="1.25.40.20">
    <property type="entry name" value="Ankyrin repeat-containing domain"/>
    <property type="match status" value="1"/>
</dbReference>
<feature type="region of interest" description="Disordered" evidence="7">
    <location>
        <begin position="684"/>
        <end position="708"/>
    </location>
</feature>
<dbReference type="InterPro" id="IPR036770">
    <property type="entry name" value="Ankyrin_rpt-contain_sf"/>
</dbReference>
<evidence type="ECO:0000256" key="5">
    <source>
        <dbReference type="PROSITE-ProRule" id="PRU00023"/>
    </source>
</evidence>
<feature type="compositionally biased region" description="Acidic residues" evidence="7">
    <location>
        <begin position="1159"/>
        <end position="1169"/>
    </location>
</feature>
<comment type="similarity">
    <text evidence="6">Belongs to the PP2C family.</text>
</comment>
<keyword evidence="5" id="KW-0040">ANK repeat</keyword>
<dbReference type="InterPro" id="IPR036457">
    <property type="entry name" value="PPM-type-like_dom_sf"/>
</dbReference>
<feature type="region of interest" description="Disordered" evidence="7">
    <location>
        <begin position="1159"/>
        <end position="1178"/>
    </location>
</feature>
<dbReference type="RefSeq" id="XP_009035729.1">
    <property type="nucleotide sequence ID" value="XM_009037481.1"/>
</dbReference>